<dbReference type="SUPFAM" id="SSF54821">
    <property type="entry name" value="Ribosomal protein S3 C-terminal domain"/>
    <property type="match status" value="1"/>
</dbReference>
<name>F2Y9V2_PHYPO</name>
<keyword evidence="4" id="KW-1133">Transmembrane helix</keyword>
<reference evidence="5" key="1">
    <citation type="journal article" date="2011" name="Nucleic Acids Res.">
        <title>Complete characterization of the edited transcriptome of the mitochondrion of Physarum polycephalum using deep sequencing of RNA.</title>
        <authorList>
            <person name="Bundschuh R."/>
            <person name="Altmuller J."/>
            <person name="Becker C."/>
            <person name="Nurnberg P."/>
            <person name="Gott J.M."/>
        </authorList>
    </citation>
    <scope>NUCLEOTIDE SEQUENCE</scope>
    <source>
        <strain evidence="5">M3CVIII</strain>
    </source>
</reference>
<sequence>MGHKIHPDIFRLGISKDWQYQLRDPLLANVFIYKTVKKMFLKYSAPYVSYTIRRNINPRKLELEKHKIKPIRNPFMRDSLVFSHLNISYGPSLLLAIFVLDVGAEALRAKKNLREKPFYYLSGALSYEIRRSYYYFRKYMYLPNPAKYSRKAYIWKRYKWFYYLGLDRNGIKVNQFIKDLIIKIKESCPKLFVENRLNIKTYQIGKYLSCRSLYKYHPAWIINNLAFFPKARNGYRFFKHLKILKFLLRFFKYCRYTNLKKRLLFINLLFVCVTSYLFLSYFNSGSIKRKDKLQTVLNKIIYLQSLLFLYLTRFKSIYLRYNKKLLQTRLILYNLYAKILIFTMAKTTFIPNDRQLIVRFLGLNNRNYSAQFLVNYISIKLGQYFNFNSIIKPIIRYYKRRSAIDGFRFIISGRLTRKERAAYIVKAYKAMPLATAKIRVDYASDFKIMRFGVVGIKIYLLTSEDVPYYYFFEFKTKI</sequence>
<evidence type="ECO:0000256" key="3">
    <source>
        <dbReference type="ARBA" id="ARBA00023274"/>
    </source>
</evidence>
<dbReference type="Gene3D" id="3.30.1140.32">
    <property type="entry name" value="Ribosomal protein S3, C-terminal domain"/>
    <property type="match status" value="1"/>
</dbReference>
<feature type="transmembrane region" description="Helical" evidence="4">
    <location>
        <begin position="330"/>
        <end position="350"/>
    </location>
</feature>
<evidence type="ECO:0000256" key="4">
    <source>
        <dbReference type="SAM" id="Phobius"/>
    </source>
</evidence>
<keyword evidence="3" id="KW-0687">Ribonucleoprotein</keyword>
<protein>
    <submittedName>
        <fullName evidence="5">Ribosomal protein S3</fullName>
    </submittedName>
</protein>
<proteinExistence type="evidence at transcript level"/>
<comment type="similarity">
    <text evidence="1">Belongs to the universal ribosomal protein uS3 family.</text>
</comment>
<dbReference type="AlphaFoldDB" id="F2Y9V2"/>
<keyword evidence="2 5" id="KW-0689">Ribosomal protein</keyword>
<dbReference type="EMBL" id="HQ849425">
    <property type="protein sequence ID" value="ADZ99057.1"/>
    <property type="molecule type" value="mRNA"/>
</dbReference>
<keyword evidence="5" id="KW-0496">Mitochondrion</keyword>
<feature type="transmembrane region" description="Helical" evidence="4">
    <location>
        <begin position="87"/>
        <end position="107"/>
    </location>
</feature>
<keyword evidence="4" id="KW-0472">Membrane</keyword>
<dbReference type="InterPro" id="IPR036419">
    <property type="entry name" value="Ribosomal_S3_C_sf"/>
</dbReference>
<keyword evidence="4" id="KW-0812">Transmembrane</keyword>
<accession>F2Y9V2</accession>
<geneLocation type="mitochondrion" evidence="5"/>
<evidence type="ECO:0000313" key="5">
    <source>
        <dbReference type="EMBL" id="ADZ99057.1"/>
    </source>
</evidence>
<dbReference type="GO" id="GO:0005840">
    <property type="term" value="C:ribosome"/>
    <property type="evidence" value="ECO:0007669"/>
    <property type="project" value="UniProtKB-KW"/>
</dbReference>
<evidence type="ECO:0000256" key="2">
    <source>
        <dbReference type="ARBA" id="ARBA00022980"/>
    </source>
</evidence>
<feature type="transmembrane region" description="Helical" evidence="4">
    <location>
        <begin position="301"/>
        <end position="318"/>
    </location>
</feature>
<feature type="transmembrane region" description="Helical" evidence="4">
    <location>
        <begin position="370"/>
        <end position="391"/>
    </location>
</feature>
<organism evidence="5">
    <name type="scientific">Physarum polycephalum</name>
    <name type="common">Many-headed slime mold</name>
    <name type="synonym">Badhamia polycephala</name>
    <dbReference type="NCBI Taxonomy" id="5791"/>
    <lineage>
        <taxon>Eukaryota</taxon>
        <taxon>Amoebozoa</taxon>
        <taxon>Evosea</taxon>
        <taxon>Eumycetozoa</taxon>
        <taxon>Myxogastria</taxon>
        <taxon>Myxogastromycetidae</taxon>
        <taxon>Physariida</taxon>
        <taxon>Physaraceae</taxon>
        <taxon>Physarum</taxon>
    </lineage>
</organism>
<dbReference type="GO" id="GO:1990904">
    <property type="term" value="C:ribonucleoprotein complex"/>
    <property type="evidence" value="ECO:0007669"/>
    <property type="project" value="UniProtKB-KW"/>
</dbReference>
<evidence type="ECO:0000256" key="1">
    <source>
        <dbReference type="ARBA" id="ARBA00010761"/>
    </source>
</evidence>
<feature type="transmembrane region" description="Helical" evidence="4">
    <location>
        <begin position="263"/>
        <end position="281"/>
    </location>
</feature>
<gene>
    <name evidence="5" type="primary">rpS3</name>
</gene>